<dbReference type="GO" id="GO:0003677">
    <property type="term" value="F:DNA binding"/>
    <property type="evidence" value="ECO:0007669"/>
    <property type="project" value="InterPro"/>
</dbReference>
<dbReference type="InterPro" id="IPR002631">
    <property type="entry name" value="Plasmid_rep_OBD"/>
</dbReference>
<accession>A0A7U8B4V7</accession>
<evidence type="ECO:0000313" key="3">
    <source>
        <dbReference type="EMBL" id="EAJ1622877.1"/>
    </source>
</evidence>
<dbReference type="AlphaFoldDB" id="A0A7U8B4V7"/>
<name>A0A7U8B4V7_CAMUP</name>
<protein>
    <recommendedName>
        <fullName evidence="5">Replication protein</fullName>
    </recommendedName>
</protein>
<dbReference type="InterPro" id="IPR053923">
    <property type="entry name" value="RepB_C"/>
</dbReference>
<dbReference type="GO" id="GO:0006260">
    <property type="term" value="P:DNA replication"/>
    <property type="evidence" value="ECO:0007669"/>
    <property type="project" value="InterPro"/>
</dbReference>
<dbReference type="Pfam" id="PF21861">
    <property type="entry name" value="RepB_C"/>
    <property type="match status" value="1"/>
</dbReference>
<keyword evidence="4" id="KW-1185">Reference proteome</keyword>
<dbReference type="RefSeq" id="WP_139495937.1">
    <property type="nucleotide sequence ID" value="NZ_JAUZUC010000035.1"/>
</dbReference>
<dbReference type="GO" id="GO:0005727">
    <property type="term" value="C:extrachromosomal circular DNA"/>
    <property type="evidence" value="ECO:0007669"/>
    <property type="project" value="InterPro"/>
</dbReference>
<dbReference type="EMBL" id="AABVLA010000078">
    <property type="protein sequence ID" value="EAJ1622877.1"/>
    <property type="molecule type" value="Genomic_DNA"/>
</dbReference>
<dbReference type="Gene3D" id="3.40.1310.30">
    <property type="match status" value="1"/>
</dbReference>
<evidence type="ECO:0008006" key="5">
    <source>
        <dbReference type="Google" id="ProtNLM"/>
    </source>
</evidence>
<evidence type="ECO:0000313" key="4">
    <source>
        <dbReference type="Proteomes" id="UP000535305"/>
    </source>
</evidence>
<proteinExistence type="predicted"/>
<sequence>MPKDVKEENKKRSLYWTFLVYPESVAQDWEEVLSVKYGLSWFRSPLHDKDINADNTPKKPHYHCVIAFSSLKSYLQVKEFTDEIGATAPQIVHNMRGCVRYSLHLDNPEKAQYKLSDLKAFNGFDVEKYLFSEKELNERRLKAIADIMDFIDEQGLTELTEILKYARKNEPYWFELLCTNSAYIVNCYLKSIRYQLEKGVKTKCQT</sequence>
<feature type="domain" description="Plasmid replication protein origin binding" evidence="1">
    <location>
        <begin position="9"/>
        <end position="127"/>
    </location>
</feature>
<gene>
    <name evidence="3" type="ORF">CT510_09580</name>
</gene>
<evidence type="ECO:0000259" key="1">
    <source>
        <dbReference type="Pfam" id="PF01719"/>
    </source>
</evidence>
<reference evidence="3 4" key="1">
    <citation type="submission" date="2018-06" db="EMBL/GenBank/DDBJ databases">
        <authorList>
            <consortium name="PulseNet: The National Subtyping Network for Foodborne Disease Surveillance"/>
            <person name="Tarr C.L."/>
            <person name="Trees E."/>
            <person name="Katz L.S."/>
            <person name="Carleton-Romer H.A."/>
            <person name="Stroika S."/>
            <person name="Kucerova Z."/>
            <person name="Roache K.F."/>
            <person name="Sabol A.L."/>
            <person name="Besser J."/>
            <person name="Gerner-Smidt P."/>
        </authorList>
    </citation>
    <scope>NUCLEOTIDE SEQUENCE [LARGE SCALE GENOMIC DNA]</scope>
    <source>
        <strain evidence="3 4">PNUSAC003104</strain>
    </source>
</reference>
<organism evidence="3 4">
    <name type="scientific">Campylobacter upsaliensis</name>
    <dbReference type="NCBI Taxonomy" id="28080"/>
    <lineage>
        <taxon>Bacteria</taxon>
        <taxon>Pseudomonadati</taxon>
        <taxon>Campylobacterota</taxon>
        <taxon>Epsilonproteobacteria</taxon>
        <taxon>Campylobacterales</taxon>
        <taxon>Campylobacteraceae</taxon>
        <taxon>Campylobacter</taxon>
    </lineage>
</organism>
<feature type="domain" description="Replication protein RepB C-terminal" evidence="2">
    <location>
        <begin position="142"/>
        <end position="194"/>
    </location>
</feature>
<dbReference type="GO" id="GO:0003916">
    <property type="term" value="F:DNA topoisomerase activity"/>
    <property type="evidence" value="ECO:0007669"/>
    <property type="project" value="InterPro"/>
</dbReference>
<comment type="caution">
    <text evidence="3">The sequence shown here is derived from an EMBL/GenBank/DDBJ whole genome shotgun (WGS) entry which is preliminary data.</text>
</comment>
<dbReference type="Proteomes" id="UP000535305">
    <property type="component" value="Unassembled WGS sequence"/>
</dbReference>
<evidence type="ECO:0000259" key="2">
    <source>
        <dbReference type="Pfam" id="PF21861"/>
    </source>
</evidence>
<dbReference type="Pfam" id="PF01719">
    <property type="entry name" value="Rep_OBD"/>
    <property type="match status" value="1"/>
</dbReference>